<dbReference type="AlphaFoldDB" id="A0A820NX64"/>
<evidence type="ECO:0000313" key="1">
    <source>
        <dbReference type="EMBL" id="CAF4395156.1"/>
    </source>
</evidence>
<sequence length="88" mass="10051">VTPLVVIKINEKTGQPIGNVTITPDRQRIAQGYKPFSVDFENQLFYVLSSSEDLSKTFISKINIQTMEVNITAVQRKFPNDYLFVKIN</sequence>
<name>A0A820NX64_9BILA</name>
<organism evidence="1 2">
    <name type="scientific">Adineta steineri</name>
    <dbReference type="NCBI Taxonomy" id="433720"/>
    <lineage>
        <taxon>Eukaryota</taxon>
        <taxon>Metazoa</taxon>
        <taxon>Spiralia</taxon>
        <taxon>Gnathifera</taxon>
        <taxon>Rotifera</taxon>
        <taxon>Eurotatoria</taxon>
        <taxon>Bdelloidea</taxon>
        <taxon>Adinetida</taxon>
        <taxon>Adinetidae</taxon>
        <taxon>Adineta</taxon>
    </lineage>
</organism>
<dbReference type="EMBL" id="CAJOAY010026982">
    <property type="protein sequence ID" value="CAF4395156.1"/>
    <property type="molecule type" value="Genomic_DNA"/>
</dbReference>
<accession>A0A820NX64</accession>
<protein>
    <submittedName>
        <fullName evidence="1">Uncharacterized protein</fullName>
    </submittedName>
</protein>
<reference evidence="1" key="1">
    <citation type="submission" date="2021-02" db="EMBL/GenBank/DDBJ databases">
        <authorList>
            <person name="Nowell W R."/>
        </authorList>
    </citation>
    <scope>NUCLEOTIDE SEQUENCE</scope>
</reference>
<feature type="non-terminal residue" evidence="1">
    <location>
        <position position="1"/>
    </location>
</feature>
<proteinExistence type="predicted"/>
<gene>
    <name evidence="1" type="ORF">OKA104_LOCUS51087</name>
</gene>
<dbReference type="Proteomes" id="UP000663881">
    <property type="component" value="Unassembled WGS sequence"/>
</dbReference>
<evidence type="ECO:0000313" key="2">
    <source>
        <dbReference type="Proteomes" id="UP000663881"/>
    </source>
</evidence>
<comment type="caution">
    <text evidence="1">The sequence shown here is derived from an EMBL/GenBank/DDBJ whole genome shotgun (WGS) entry which is preliminary data.</text>
</comment>